<reference evidence="1" key="1">
    <citation type="submission" date="2021-04" db="EMBL/GenBank/DDBJ databases">
        <authorList>
            <person name="Rodrigo-Torres L."/>
            <person name="Arahal R. D."/>
            <person name="Lucena T."/>
        </authorList>
    </citation>
    <scope>NUCLEOTIDE SEQUENCE</scope>
    <source>
        <strain evidence="1">AS29M-1</strain>
    </source>
</reference>
<dbReference type="AlphaFoldDB" id="A0A916NHB5"/>
<name>A0A916NHB5_9FLAO</name>
<accession>A0A916NHB5</accession>
<evidence type="ECO:0000313" key="2">
    <source>
        <dbReference type="Proteomes" id="UP000683507"/>
    </source>
</evidence>
<organism evidence="1 2">
    <name type="scientific">Parvicella tangerina</name>
    <dbReference type="NCBI Taxonomy" id="2829795"/>
    <lineage>
        <taxon>Bacteria</taxon>
        <taxon>Pseudomonadati</taxon>
        <taxon>Bacteroidota</taxon>
        <taxon>Flavobacteriia</taxon>
        <taxon>Flavobacteriales</taxon>
        <taxon>Parvicellaceae</taxon>
        <taxon>Parvicella</taxon>
    </lineage>
</organism>
<evidence type="ECO:0000313" key="1">
    <source>
        <dbReference type="EMBL" id="CAG5082560.1"/>
    </source>
</evidence>
<dbReference type="KEGG" id="ptan:CRYO30217_01952"/>
<protein>
    <recommendedName>
        <fullName evidence="3">Lipocalin-like domain-containing protein</fullName>
    </recommendedName>
</protein>
<gene>
    <name evidence="1" type="ORF">CRYO30217_01952</name>
</gene>
<dbReference type="EMBL" id="OU015584">
    <property type="protein sequence ID" value="CAG5082560.1"/>
    <property type="molecule type" value="Genomic_DNA"/>
</dbReference>
<sequence>MYCMKAPKLLLSALIVLTISMTGCYKFNHNYIMKGEWHVNAFEVNGGATNLMEGVLPEYVEGNGDYRVFMLDNGLLRGEYYAHDTLVYFRTGYWNMPHKDSVYFDIDKFIDGTFLIEQVEGDAFLLTTDDNYIEFFNIGSVPTVMRISRGVIVDPATTRP</sequence>
<evidence type="ECO:0008006" key="3">
    <source>
        <dbReference type="Google" id="ProtNLM"/>
    </source>
</evidence>
<dbReference type="PROSITE" id="PS51257">
    <property type="entry name" value="PROKAR_LIPOPROTEIN"/>
    <property type="match status" value="1"/>
</dbReference>
<dbReference type="Proteomes" id="UP000683507">
    <property type="component" value="Chromosome"/>
</dbReference>
<keyword evidence="2" id="KW-1185">Reference proteome</keyword>
<proteinExistence type="predicted"/>